<dbReference type="RefSeq" id="WP_377979479.1">
    <property type="nucleotide sequence ID" value="NZ_JBBKXX010000001.1"/>
</dbReference>
<gene>
    <name evidence="1" type="ORF">SKC37_00025</name>
</gene>
<protein>
    <recommendedName>
        <fullName evidence="3">Gliding motility protein</fullName>
    </recommendedName>
</protein>
<dbReference type="Pfam" id="PF25594">
    <property type="entry name" value="GldB_lipo"/>
    <property type="match status" value="1"/>
</dbReference>
<organism evidence="1 2">
    <name type="scientific">Aquirufa esocilacus</name>
    <dbReference type="NCBI Taxonomy" id="3096513"/>
    <lineage>
        <taxon>Bacteria</taxon>
        <taxon>Pseudomonadati</taxon>
        <taxon>Bacteroidota</taxon>
        <taxon>Cytophagia</taxon>
        <taxon>Cytophagales</taxon>
        <taxon>Flectobacillaceae</taxon>
        <taxon>Aquirufa</taxon>
    </lineage>
</organism>
<keyword evidence="2" id="KW-1185">Reference proteome</keyword>
<evidence type="ECO:0000313" key="2">
    <source>
        <dbReference type="Proteomes" id="UP001598019"/>
    </source>
</evidence>
<sequence>MKILYALTFGLLLWSCSQEKAEKKMPEIQWDFQRIEREMAATKSEVEMGALLAKHPEISVGYFSATPENTPYLAQDLFRLYANPDLRKFYNQSQEPDFFGGDAIEKELKEAFTKIQQEFPGVKTPKIRTIFSGFGGIGGGEYTAQNLVVSDSLIIIGLDYFMGSRGLYKAPNIYEYQMRRLEPKAMVAQIILQYSAFLIKQTENDASLLSDMIWYGKGYVFTKTILPAVPDSLIFGYTQQEIAETNAFQKDVWEHFIDRKLLFSSDKNVKAKYLDDRPKTTEIGPACPGSIGRWLGWRIVDSFWKQKPKTTLAKILTDPEANRLFLDSGYRGEADKK</sequence>
<comment type="caution">
    <text evidence="1">The sequence shown here is derived from an EMBL/GenBank/DDBJ whole genome shotgun (WGS) entry which is preliminary data.</text>
</comment>
<evidence type="ECO:0008006" key="3">
    <source>
        <dbReference type="Google" id="ProtNLM"/>
    </source>
</evidence>
<dbReference type="Proteomes" id="UP001598019">
    <property type="component" value="Unassembled WGS sequence"/>
</dbReference>
<dbReference type="EMBL" id="JBBKXX010000001">
    <property type="protein sequence ID" value="MFD3407026.1"/>
    <property type="molecule type" value="Genomic_DNA"/>
</dbReference>
<name>A0ABW6DEC7_9BACT</name>
<dbReference type="InterPro" id="IPR019853">
    <property type="entry name" value="GldB-like"/>
</dbReference>
<reference evidence="1 2" key="1">
    <citation type="submission" date="2024-03" db="EMBL/GenBank/DDBJ databases">
        <title>Aquirufa genome sequencing.</title>
        <authorList>
            <person name="Pitt A."/>
            <person name="Hahn M.W."/>
        </authorList>
    </citation>
    <scope>NUCLEOTIDE SEQUENCE [LARGE SCALE GENOMIC DNA]</scope>
    <source>
        <strain evidence="1 2">HETE-83D</strain>
    </source>
</reference>
<accession>A0ABW6DEC7</accession>
<evidence type="ECO:0000313" key="1">
    <source>
        <dbReference type="EMBL" id="MFD3407026.1"/>
    </source>
</evidence>
<proteinExistence type="predicted"/>